<evidence type="ECO:0000256" key="3">
    <source>
        <dbReference type="ARBA" id="ARBA00007960"/>
    </source>
</evidence>
<feature type="region of interest" description="Disordered" evidence="6">
    <location>
        <begin position="795"/>
        <end position="816"/>
    </location>
</feature>
<feature type="compositionally biased region" description="Polar residues" evidence="6">
    <location>
        <begin position="569"/>
        <end position="579"/>
    </location>
</feature>
<evidence type="ECO:0000256" key="2">
    <source>
        <dbReference type="ARBA" id="ARBA00004286"/>
    </source>
</evidence>
<evidence type="ECO:0000259" key="8">
    <source>
        <dbReference type="Pfam" id="PF18584"/>
    </source>
</evidence>
<evidence type="ECO:0000259" key="7">
    <source>
        <dbReference type="Pfam" id="PF18581"/>
    </source>
</evidence>
<evidence type="ECO:0000256" key="4">
    <source>
        <dbReference type="ARBA" id="ARBA00022454"/>
    </source>
</evidence>
<dbReference type="CTD" id="10388"/>
<dbReference type="InterPro" id="IPR040560">
    <property type="entry name" value="SYCP2_SLD"/>
</dbReference>
<accession>A0A2Y9DAA5</accession>
<dbReference type="GO" id="GO:0007140">
    <property type="term" value="P:male meiotic nuclear division"/>
    <property type="evidence" value="ECO:0007669"/>
    <property type="project" value="TreeGrafter"/>
</dbReference>
<feature type="domain" description="Synaptonemal complex protein 2 armadillo-repeat-like" evidence="7">
    <location>
        <begin position="51"/>
        <end position="229"/>
    </location>
</feature>
<feature type="region of interest" description="Disordered" evidence="6">
    <location>
        <begin position="692"/>
        <end position="719"/>
    </location>
</feature>
<gene>
    <name evidence="10" type="primary">SYCP2</name>
</gene>
<dbReference type="InParanoid" id="A0A2Y9DAA5"/>
<evidence type="ECO:0000256" key="5">
    <source>
        <dbReference type="ARBA" id="ARBA00023242"/>
    </source>
</evidence>
<dbReference type="PANTHER" id="PTHR15607:SF12">
    <property type="entry name" value="SYNAPTONEMAL COMPLEX PROTEIN 2"/>
    <property type="match status" value="1"/>
</dbReference>
<feature type="compositionally biased region" description="Basic residues" evidence="6">
    <location>
        <begin position="803"/>
        <end position="813"/>
    </location>
</feature>
<comment type="similarity">
    <text evidence="3">Belongs to the SYCP2 family.</text>
</comment>
<dbReference type="GO" id="GO:0007143">
    <property type="term" value="P:female meiotic nuclear division"/>
    <property type="evidence" value="ECO:0007669"/>
    <property type="project" value="TreeGrafter"/>
</dbReference>
<feature type="region of interest" description="Disordered" evidence="6">
    <location>
        <begin position="547"/>
        <end position="595"/>
    </location>
</feature>
<dbReference type="PANTHER" id="PTHR15607">
    <property type="entry name" value="SYNAPTONEMAL COMPLEX PROTEIN-RELATED"/>
    <property type="match status" value="1"/>
</dbReference>
<dbReference type="InterPro" id="IPR041322">
    <property type="entry name" value="SYCP2_ARLD"/>
</dbReference>
<keyword evidence="9" id="KW-1185">Reference proteome</keyword>
<dbReference type="Pfam" id="PF18581">
    <property type="entry name" value="SYCP2_ARLD"/>
    <property type="match status" value="1"/>
</dbReference>
<comment type="subcellular location">
    <subcellularLocation>
        <location evidence="2">Chromosome</location>
    </subcellularLocation>
    <subcellularLocation>
        <location evidence="1">Nucleus</location>
    </subcellularLocation>
</comment>
<name>A0A2Y9DAA5_TRIMA</name>
<dbReference type="Proteomes" id="UP000248480">
    <property type="component" value="Unplaced"/>
</dbReference>
<feature type="region of interest" description="Disordered" evidence="6">
    <location>
        <begin position="1176"/>
        <end position="1210"/>
    </location>
</feature>
<feature type="compositionally biased region" description="Basic residues" evidence="6">
    <location>
        <begin position="1054"/>
        <end position="1064"/>
    </location>
</feature>
<reference evidence="10" key="1">
    <citation type="submission" date="2025-08" db="UniProtKB">
        <authorList>
            <consortium name="RefSeq"/>
        </authorList>
    </citation>
    <scope>IDENTIFICATION</scope>
</reference>
<feature type="region of interest" description="Disordered" evidence="6">
    <location>
        <begin position="1001"/>
        <end position="1128"/>
    </location>
</feature>
<feature type="compositionally biased region" description="Basic and acidic residues" evidence="6">
    <location>
        <begin position="477"/>
        <end position="491"/>
    </location>
</feature>
<feature type="compositionally biased region" description="Basic and acidic residues" evidence="6">
    <location>
        <begin position="1116"/>
        <end position="1127"/>
    </location>
</feature>
<dbReference type="KEGG" id="tmu:101360549"/>
<feature type="compositionally biased region" description="Basic residues" evidence="6">
    <location>
        <begin position="1011"/>
        <end position="1020"/>
    </location>
</feature>
<dbReference type="STRING" id="127582.A0A2Y9DAA5"/>
<evidence type="ECO:0000256" key="1">
    <source>
        <dbReference type="ARBA" id="ARBA00004123"/>
    </source>
</evidence>
<keyword evidence="4" id="KW-0158">Chromosome</keyword>
<dbReference type="GO" id="GO:0000779">
    <property type="term" value="C:condensed chromosome, centromeric region"/>
    <property type="evidence" value="ECO:0007669"/>
    <property type="project" value="TreeGrafter"/>
</dbReference>
<feature type="compositionally biased region" description="Basic and acidic residues" evidence="6">
    <location>
        <begin position="1042"/>
        <end position="1053"/>
    </location>
</feature>
<dbReference type="RefSeq" id="XP_004370583.2">
    <property type="nucleotide sequence ID" value="XM_004370526.2"/>
</dbReference>
<protein>
    <submittedName>
        <fullName evidence="10">Synaptonemal complex protein 2 isoform X3</fullName>
    </submittedName>
</protein>
<feature type="region of interest" description="Disordered" evidence="6">
    <location>
        <begin position="469"/>
        <end position="520"/>
    </location>
</feature>
<dbReference type="GO" id="GO:0000800">
    <property type="term" value="C:lateral element"/>
    <property type="evidence" value="ECO:0007669"/>
    <property type="project" value="TreeGrafter"/>
</dbReference>
<keyword evidence="5" id="KW-0539">Nucleus</keyword>
<dbReference type="GeneID" id="101360549"/>
<dbReference type="InterPro" id="IPR024835">
    <property type="entry name" value="SYCP2-like"/>
</dbReference>
<evidence type="ECO:0000313" key="9">
    <source>
        <dbReference type="Proteomes" id="UP000248480"/>
    </source>
</evidence>
<evidence type="ECO:0000313" key="10">
    <source>
        <dbReference type="RefSeq" id="XP_004370583.2"/>
    </source>
</evidence>
<evidence type="ECO:0000256" key="6">
    <source>
        <dbReference type="SAM" id="MobiDB-lite"/>
    </source>
</evidence>
<feature type="domain" description="Synaptonemal complex protein 2 Spt16M-like" evidence="8">
    <location>
        <begin position="320"/>
        <end position="431"/>
    </location>
</feature>
<organism evidence="9 10">
    <name type="scientific">Trichechus manatus latirostris</name>
    <name type="common">Florida manatee</name>
    <dbReference type="NCBI Taxonomy" id="127582"/>
    <lineage>
        <taxon>Eukaryota</taxon>
        <taxon>Metazoa</taxon>
        <taxon>Chordata</taxon>
        <taxon>Craniata</taxon>
        <taxon>Vertebrata</taxon>
        <taxon>Euteleostomi</taxon>
        <taxon>Mammalia</taxon>
        <taxon>Eutheria</taxon>
        <taxon>Afrotheria</taxon>
        <taxon>Sirenia</taxon>
        <taxon>Trichechidae</taxon>
        <taxon>Trichechus</taxon>
    </lineage>
</organism>
<sequence length="1570" mass="180999">MYYFGVLKFLNFKNMQQILRYTKYMFSFIDVCFILRFLNEAKMPVRPDLQQLEKCIDDALRKNDFKPLRTLLQIDICEDVKIKCSKQFFHKLDELICRELKKKDIQTVSAILVSVGRCGKNISILGQAGLSTMIKQGLVQKMVVWFEKSKEIILNQGNSKDEAVTNMIEDFFDVLMVIHDVNDEGKRQIVESFAPRICSLVIDSRVNIYIQQETLKKMNAMLDKMPQDARKILSNQEMLILMSSMGERILDAGDYDLQVGIVEALCRMTTEKQRQELACQWFSMDFVANAFKGIKDSEFETDCRIFLNLVNGMLGDKRRVFTFPCLSAFLDKYELQIPSDEKLEEFWIDFNLGSQTLSFYIAGDNDDHQWEAVIVPEETVQLYSIEVRESKKLLTIILKNIIKISKREGKELLLYFDASLEITNVTQKIFGVNKYREFTRKQGISVAKTSVHILFDASGSQILVPESQISPAEEEPVSLKEKPNPQKEFAKPPKYIKNSNQEDRKNSLPQIITPSKRKMSEASMIVPGADRYTVRSPILLINTSTPRRRRIKPPLQMMSSAEQPGVSEISENGVNNAGSLKSKPSEGRNRGNNTNKHVKAAEVVEKTEKKGNEFPKQNFNEFQDINPDSKAVVKTDKPVLPGVLDNICENKTNSKWACWTPVKNIRLCSSQKASTSSEDTFNQDLVIHKKLTKQKSSSSISDDNSEETGKMQSTKEIAADNKVDKAELEICDRDNQQLNHPKYLEEKNIEHTKQSDWRIESETTFKSVLLNKTVEESLIYRKKYIMSKDVNTAVCDKNPSPRKNVKSQRKSGKRLTSELNSCDLKQKKMREKPKGRGFADAAESLISQINKRYKVKDDVKSTRKLKESWVDSGFSNRSDLQLSKEKVQKKSFRQLKTTFVNVTSECPLDDVYNFNLNGADEPVIKLGVQEFQATAREACVDNSIKLVGVRNHDELEPSLKTKDKRIIKNHKKKHLFSDTEAEYKCDDNKTDISWLREPKSRPQLIDYSRNKNVKGQKSGKPRPSLERGQPRYKATPSKNITKKVDETVPDRRTRLPRRAAKTKKNYKDLSNSESESESEFSHPLKEKLLVKEENSHSRSKTMKLPTKPQNASPAETRQERPRERGRESSLLVKDALRGNSLDFSSVSLSETSSSIEVMRGIEKITERNFTQNYDCLTTKSVSPSPKNTSLESLNSKNGVGSSIKSPQSSEKNLTCARESCSPIPRLLFLPSHTPFTKDNTVVNRKKINSVVALTQETQNCSSYSDVSSFNSEKVFLENEFPNINENHIQRKEEESFSSPLSMSSERRERIWYNMSYGTTHVSGPTQHSNRKRMYIEDNLSNPDDVEMEEEEERRANLLSGKLSKIQDTHHHSYKMSESISAFSAYEFYIPGENWATGCSGVGVMCEEISKEFKRRIQARRKRMDHFTKQTWKSAQHMKTVNHQIQEYRNKKLDKFQFTIIQELKNFEKESQSLKYLEKEFVDFWEKLFHKFSAYQKNEQQRLHLLRTSFDKNIIRNTDNEESIFASEMCLMKENMKRLQGRLLKEMQEEELLNIRRGLMSLFMSDEMLTM</sequence>
<feature type="compositionally biased region" description="Basic and acidic residues" evidence="6">
    <location>
        <begin position="1079"/>
        <end position="1096"/>
    </location>
</feature>
<dbReference type="Pfam" id="PF18584">
    <property type="entry name" value="SYCP2_SLD"/>
    <property type="match status" value="1"/>
</dbReference>
<dbReference type="FunCoup" id="A0A2Y9DAA5">
    <property type="interactions" value="658"/>
</dbReference>
<proteinExistence type="inferred from homology"/>